<dbReference type="EMBL" id="JBHSWB010000001">
    <property type="protein sequence ID" value="MFC6661093.1"/>
    <property type="molecule type" value="Genomic_DNA"/>
</dbReference>
<dbReference type="NCBIfam" id="NF033591">
    <property type="entry name" value="transpos_IS4_2"/>
    <property type="match status" value="1"/>
</dbReference>
<reference evidence="3" key="1">
    <citation type="journal article" date="2019" name="Int. J. Syst. Evol. Microbiol.">
        <title>The Global Catalogue of Microorganisms (GCM) 10K type strain sequencing project: providing services to taxonomists for standard genome sequencing and annotation.</title>
        <authorList>
            <consortium name="The Broad Institute Genomics Platform"/>
            <consortium name="The Broad Institute Genome Sequencing Center for Infectious Disease"/>
            <person name="Wu L."/>
            <person name="Ma J."/>
        </authorList>
    </citation>
    <scope>NUCLEOTIDE SEQUENCE [LARGE SCALE GENOMIC DNA]</scope>
    <source>
        <strain evidence="3">CCUG 63830</strain>
    </source>
</reference>
<dbReference type="SUPFAM" id="SSF53098">
    <property type="entry name" value="Ribonuclease H-like"/>
    <property type="match status" value="1"/>
</dbReference>
<accession>A0ABW1ZJU6</accession>
<proteinExistence type="predicted"/>
<dbReference type="Proteomes" id="UP001596317">
    <property type="component" value="Unassembled WGS sequence"/>
</dbReference>
<gene>
    <name evidence="2" type="ORF">ACFP90_12640</name>
</gene>
<dbReference type="RefSeq" id="WP_380056436.1">
    <property type="nucleotide sequence ID" value="NZ_JBHSWB010000001.1"/>
</dbReference>
<dbReference type="InterPro" id="IPR047658">
    <property type="entry name" value="IS4-like_transpos"/>
</dbReference>
<sequence length="342" mass="38684">MQDALRSAFPLDPRRLEVLADLILAMVQARSVVLYTLKTHVHLPGSLETRYQRLRRFVRFDVPERLFARFALSFLPEGEVHLILDRTNWKLGRQDINILLLSAVWDGLTSATDVDTAPPWGSSSQQVREALLTRFLQCCPERRIGSLLADREFIGKTWFAFLDAHGIAPCIRLPATATIGTGKLPVWACFKKLQTGEIRRWHRRMVVYGVSLCLCATKNAAGEVLYLAYRGHASKNLRRYAQRWQAENLHSALKSRGFHLEDTGLTQAERVSTLLTCVSAAFIWACVTGQLLAARQPVKRKKHGHRTVSVFRLGLDHLQDLLLHPSPSSWRALQALMPSFDG</sequence>
<evidence type="ECO:0000313" key="3">
    <source>
        <dbReference type="Proteomes" id="UP001596317"/>
    </source>
</evidence>
<name>A0ABW1ZJU6_9DEIO</name>
<protein>
    <submittedName>
        <fullName evidence="2">IS4 family transposase</fullName>
    </submittedName>
</protein>
<dbReference type="InterPro" id="IPR002559">
    <property type="entry name" value="Transposase_11"/>
</dbReference>
<evidence type="ECO:0000259" key="1">
    <source>
        <dbReference type="Pfam" id="PF01609"/>
    </source>
</evidence>
<feature type="domain" description="Transposase IS4-like" evidence="1">
    <location>
        <begin position="78"/>
        <end position="278"/>
    </location>
</feature>
<dbReference type="Pfam" id="PF01609">
    <property type="entry name" value="DDE_Tnp_1"/>
    <property type="match status" value="1"/>
</dbReference>
<organism evidence="2 3">
    <name type="scientific">Deinococcus multiflagellatus</name>
    <dbReference type="NCBI Taxonomy" id="1656887"/>
    <lineage>
        <taxon>Bacteria</taxon>
        <taxon>Thermotogati</taxon>
        <taxon>Deinococcota</taxon>
        <taxon>Deinococci</taxon>
        <taxon>Deinococcales</taxon>
        <taxon>Deinococcaceae</taxon>
        <taxon>Deinococcus</taxon>
    </lineage>
</organism>
<comment type="caution">
    <text evidence="2">The sequence shown here is derived from an EMBL/GenBank/DDBJ whole genome shotgun (WGS) entry which is preliminary data.</text>
</comment>
<keyword evidence="3" id="KW-1185">Reference proteome</keyword>
<evidence type="ECO:0000313" key="2">
    <source>
        <dbReference type="EMBL" id="MFC6661093.1"/>
    </source>
</evidence>
<dbReference type="InterPro" id="IPR012337">
    <property type="entry name" value="RNaseH-like_sf"/>
</dbReference>